<sequence>MKKIILASLLLASGMVQAAVVEQQVSITKMNTFVFDKPYSTLLFGENAKVKEPIPLIGNKGFLLKVKPEQKEDFQLIVELKNGETIEFTIYPTESNTGFTYRRNRAGIYAEPEGQRARPSDKWCVDTIRDALLHRTPAGFIDGGKPQFAQVGDTKLLPIKRFTNDLYELLIFEMRSDTPKEIQPRDFWYDGVEAIQIEGDIVSPDHRPIIFILRGIEDHG</sequence>
<dbReference type="RefSeq" id="WP_305471656.1">
    <property type="nucleotide sequence ID" value="NZ_JAUYVT010000004.1"/>
</dbReference>
<evidence type="ECO:0000313" key="2">
    <source>
        <dbReference type="EMBL" id="MDP2564377.1"/>
    </source>
</evidence>
<reference evidence="2" key="1">
    <citation type="submission" date="2023-07" db="EMBL/GenBank/DDBJ databases">
        <title>Genome content predicts the carbon catabolic preferences of heterotrophic bacteria.</title>
        <authorList>
            <person name="Gralka M."/>
        </authorList>
    </citation>
    <scope>NUCLEOTIDE SEQUENCE</scope>
    <source>
        <strain evidence="2">4G09</strain>
    </source>
</reference>
<organism evidence="2 3">
    <name type="scientific">Pseudoalteromonas marina</name>
    <dbReference type="NCBI Taxonomy" id="267375"/>
    <lineage>
        <taxon>Bacteria</taxon>
        <taxon>Pseudomonadati</taxon>
        <taxon>Pseudomonadota</taxon>
        <taxon>Gammaproteobacteria</taxon>
        <taxon>Alteromonadales</taxon>
        <taxon>Pseudoalteromonadaceae</taxon>
        <taxon>Pseudoalteromonas</taxon>
    </lineage>
</organism>
<accession>A0ABT9FC64</accession>
<feature type="signal peptide" evidence="1">
    <location>
        <begin position="1"/>
        <end position="18"/>
    </location>
</feature>
<evidence type="ECO:0000256" key="1">
    <source>
        <dbReference type="SAM" id="SignalP"/>
    </source>
</evidence>
<feature type="chain" id="PRO_5047296436" evidence="1">
    <location>
        <begin position="19"/>
        <end position="220"/>
    </location>
</feature>
<comment type="caution">
    <text evidence="2">The sequence shown here is derived from an EMBL/GenBank/DDBJ whole genome shotgun (WGS) entry which is preliminary data.</text>
</comment>
<evidence type="ECO:0000313" key="3">
    <source>
        <dbReference type="Proteomes" id="UP001177212"/>
    </source>
</evidence>
<dbReference type="EMBL" id="JAUYVT010000004">
    <property type="protein sequence ID" value="MDP2564377.1"/>
    <property type="molecule type" value="Genomic_DNA"/>
</dbReference>
<gene>
    <name evidence="2" type="ORF">Q8W34_07005</name>
</gene>
<proteinExistence type="predicted"/>
<name>A0ABT9FC64_9GAMM</name>
<protein>
    <submittedName>
        <fullName evidence="2">Uncharacterized protein</fullName>
    </submittedName>
</protein>
<dbReference type="Proteomes" id="UP001177212">
    <property type="component" value="Unassembled WGS sequence"/>
</dbReference>
<keyword evidence="3" id="KW-1185">Reference proteome</keyword>
<keyword evidence="1" id="KW-0732">Signal</keyword>